<keyword evidence="3" id="KW-1185">Reference proteome</keyword>
<evidence type="ECO:0000259" key="1">
    <source>
        <dbReference type="PROSITE" id="PS50887"/>
    </source>
</evidence>
<dbReference type="Gene3D" id="3.30.70.270">
    <property type="match status" value="1"/>
</dbReference>
<dbReference type="InterPro" id="IPR052163">
    <property type="entry name" value="DGC-Regulatory_Protein"/>
</dbReference>
<name>A0ABU3ZEZ9_9GAMM</name>
<dbReference type="Gene3D" id="3.30.450.20">
    <property type="entry name" value="PAS domain"/>
    <property type="match status" value="1"/>
</dbReference>
<keyword evidence="2" id="KW-0808">Transferase</keyword>
<dbReference type="RefSeq" id="WP_317521389.1">
    <property type="nucleotide sequence ID" value="NZ_JAWJZI010000002.1"/>
</dbReference>
<dbReference type="Pfam" id="PF00990">
    <property type="entry name" value="GGDEF"/>
    <property type="match status" value="2"/>
</dbReference>
<dbReference type="InterPro" id="IPR029787">
    <property type="entry name" value="Nucleotide_cyclase"/>
</dbReference>
<dbReference type="InterPro" id="IPR043128">
    <property type="entry name" value="Rev_trsase/Diguanyl_cyclase"/>
</dbReference>
<organism evidence="2 3">
    <name type="scientific">Photobacterium rosenbergii</name>
    <dbReference type="NCBI Taxonomy" id="294936"/>
    <lineage>
        <taxon>Bacteria</taxon>
        <taxon>Pseudomonadati</taxon>
        <taxon>Pseudomonadota</taxon>
        <taxon>Gammaproteobacteria</taxon>
        <taxon>Vibrionales</taxon>
        <taxon>Vibrionaceae</taxon>
        <taxon>Photobacterium</taxon>
    </lineage>
</organism>
<dbReference type="SUPFAM" id="SSF55073">
    <property type="entry name" value="Nucleotide cyclase"/>
    <property type="match status" value="2"/>
</dbReference>
<comment type="caution">
    <text evidence="2">The sequence shown here is derived from an EMBL/GenBank/DDBJ whole genome shotgun (WGS) entry which is preliminary data.</text>
</comment>
<dbReference type="CDD" id="cd01949">
    <property type="entry name" value="GGDEF"/>
    <property type="match status" value="1"/>
</dbReference>
<evidence type="ECO:0000313" key="3">
    <source>
        <dbReference type="Proteomes" id="UP001186452"/>
    </source>
</evidence>
<dbReference type="PROSITE" id="PS50887">
    <property type="entry name" value="GGDEF"/>
    <property type="match status" value="1"/>
</dbReference>
<keyword evidence="2" id="KW-0548">Nucleotidyltransferase</keyword>
<feature type="domain" description="GGDEF" evidence="1">
    <location>
        <begin position="178"/>
        <end position="333"/>
    </location>
</feature>
<dbReference type="GO" id="GO:0052621">
    <property type="term" value="F:diguanylate cyclase activity"/>
    <property type="evidence" value="ECO:0007669"/>
    <property type="project" value="UniProtKB-EC"/>
</dbReference>
<protein>
    <submittedName>
        <fullName evidence="2">GGDEF domain-containing protein</fullName>
        <ecNumber evidence="2">2.7.7.65</ecNumber>
    </submittedName>
</protein>
<dbReference type="EMBL" id="JAWJZI010000002">
    <property type="protein sequence ID" value="MDV5168675.1"/>
    <property type="molecule type" value="Genomic_DNA"/>
</dbReference>
<sequence>MTLAILWIKQNIQLRKLKSRFYANQRFNISTTAAGLGVWEWDLTTGKIYFNPYLFQFYGIQSHRPLNFSDWRGFLSHWDAAKLESLSSLAGKSEQQILRLSIASADSHSQRVVELLACGLPGDPNRLVGTQRDITAALSKERSLHQAAYEDPLTGLSNLRALEIRLSEYMEQGKLLEAPFALMFIDLDGFKVVNDTLGHDTGDILLKLGAKRMRSCMRIQDEVFRLGGDEFVIWIQLVKPNSDIGVEPNTSAKTSCLESSPHRQHLDIIATKLQRSLANPFTIAHENCHVTASIGIAIFPDDALSAESLISAADSAMYNAKHAGKNRYIYFSDIAEAERDTAKAIK</sequence>
<gene>
    <name evidence="2" type="ORF">R2X38_06655</name>
</gene>
<dbReference type="SMART" id="SM00267">
    <property type="entry name" value="GGDEF"/>
    <property type="match status" value="1"/>
</dbReference>
<evidence type="ECO:0000313" key="2">
    <source>
        <dbReference type="EMBL" id="MDV5168675.1"/>
    </source>
</evidence>
<reference evidence="2 3" key="1">
    <citation type="submission" date="2023-10" db="EMBL/GenBank/DDBJ databases">
        <title>Marine bacteria isolated from horseshoe crab.</title>
        <authorList>
            <person name="Cheng T.H."/>
        </authorList>
    </citation>
    <scope>NUCLEOTIDE SEQUENCE [LARGE SCALE GENOMIC DNA]</scope>
    <source>
        <strain evidence="2 3">HSC6</strain>
    </source>
</reference>
<accession>A0ABU3ZEZ9</accession>
<dbReference type="NCBIfam" id="TIGR00254">
    <property type="entry name" value="GGDEF"/>
    <property type="match status" value="2"/>
</dbReference>
<dbReference type="InterPro" id="IPR000160">
    <property type="entry name" value="GGDEF_dom"/>
</dbReference>
<dbReference type="InterPro" id="IPR035965">
    <property type="entry name" value="PAS-like_dom_sf"/>
</dbReference>
<dbReference type="EC" id="2.7.7.65" evidence="2"/>
<proteinExistence type="predicted"/>
<dbReference type="PANTHER" id="PTHR46663">
    <property type="entry name" value="DIGUANYLATE CYCLASE DGCT-RELATED"/>
    <property type="match status" value="1"/>
</dbReference>
<dbReference type="PANTHER" id="PTHR46663:SF3">
    <property type="entry name" value="SLL0267 PROTEIN"/>
    <property type="match status" value="1"/>
</dbReference>
<dbReference type="Proteomes" id="UP001186452">
    <property type="component" value="Unassembled WGS sequence"/>
</dbReference>
<dbReference type="SUPFAM" id="SSF55785">
    <property type="entry name" value="PYP-like sensor domain (PAS domain)"/>
    <property type="match status" value="1"/>
</dbReference>